<dbReference type="Pfam" id="PF13581">
    <property type="entry name" value="HATPase_c_2"/>
    <property type="match status" value="1"/>
</dbReference>
<dbReference type="PANTHER" id="PTHR43156">
    <property type="entry name" value="STAGE II SPORULATION PROTEIN E-RELATED"/>
    <property type="match status" value="1"/>
</dbReference>
<name>A0ABZ1W238_9ACTN</name>
<dbReference type="InterPro" id="IPR000014">
    <property type="entry name" value="PAS"/>
</dbReference>
<gene>
    <name evidence="3" type="ORF">OG469_04820</name>
</gene>
<evidence type="ECO:0000259" key="2">
    <source>
        <dbReference type="PROSITE" id="PS50112"/>
    </source>
</evidence>
<dbReference type="SUPFAM" id="SSF55785">
    <property type="entry name" value="PYP-like sensor domain (PAS domain)"/>
    <property type="match status" value="2"/>
</dbReference>
<protein>
    <submittedName>
        <fullName evidence="3">PAS domain-containing protein</fullName>
    </submittedName>
</protein>
<dbReference type="SUPFAM" id="SSF55874">
    <property type="entry name" value="ATPase domain of HSP90 chaperone/DNA topoisomerase II/histidine kinase"/>
    <property type="match status" value="1"/>
</dbReference>
<dbReference type="Proteomes" id="UP001432014">
    <property type="component" value="Chromosome"/>
</dbReference>
<dbReference type="SUPFAM" id="SSF55781">
    <property type="entry name" value="GAF domain-like"/>
    <property type="match status" value="1"/>
</dbReference>
<dbReference type="CDD" id="cd00130">
    <property type="entry name" value="PAS"/>
    <property type="match status" value="2"/>
</dbReference>
<dbReference type="RefSeq" id="WP_329500581.1">
    <property type="nucleotide sequence ID" value="NZ_CP108460.1"/>
</dbReference>
<dbReference type="SMART" id="SM00331">
    <property type="entry name" value="PP2C_SIG"/>
    <property type="match status" value="1"/>
</dbReference>
<dbReference type="InterPro" id="IPR001932">
    <property type="entry name" value="PPM-type_phosphatase-like_dom"/>
</dbReference>
<dbReference type="Gene3D" id="3.30.450.40">
    <property type="match status" value="1"/>
</dbReference>
<dbReference type="SMART" id="SM00091">
    <property type="entry name" value="PAS"/>
    <property type="match status" value="2"/>
</dbReference>
<reference evidence="3 4" key="1">
    <citation type="submission" date="2022-10" db="EMBL/GenBank/DDBJ databases">
        <title>The complete genomes of actinobacterial strains from the NBC collection.</title>
        <authorList>
            <person name="Joergensen T.S."/>
            <person name="Alvarez Arevalo M."/>
            <person name="Sterndorff E.B."/>
            <person name="Faurdal D."/>
            <person name="Vuksanovic O."/>
            <person name="Mourched A.-S."/>
            <person name="Charusanti P."/>
            <person name="Shaw S."/>
            <person name="Blin K."/>
            <person name="Weber T."/>
        </authorList>
    </citation>
    <scope>NUCLEOTIDE SEQUENCE [LARGE SCALE GENOMIC DNA]</scope>
    <source>
        <strain evidence="3 4">NBC_01247</strain>
    </source>
</reference>
<dbReference type="InterPro" id="IPR036457">
    <property type="entry name" value="PPM-type-like_dom_sf"/>
</dbReference>
<keyword evidence="1" id="KW-0378">Hydrolase</keyword>
<dbReference type="Gene3D" id="3.60.40.10">
    <property type="entry name" value="PPM-type phosphatase domain"/>
    <property type="match status" value="1"/>
</dbReference>
<evidence type="ECO:0000313" key="3">
    <source>
        <dbReference type="EMBL" id="WUS54893.1"/>
    </source>
</evidence>
<dbReference type="CDD" id="cd16936">
    <property type="entry name" value="HATPase_RsbW-like"/>
    <property type="match status" value="1"/>
</dbReference>
<proteinExistence type="predicted"/>
<organism evidence="3 4">
    <name type="scientific">Kitasatospora herbaricolor</name>
    <dbReference type="NCBI Taxonomy" id="68217"/>
    <lineage>
        <taxon>Bacteria</taxon>
        <taxon>Bacillati</taxon>
        <taxon>Actinomycetota</taxon>
        <taxon>Actinomycetes</taxon>
        <taxon>Kitasatosporales</taxon>
        <taxon>Streptomycetaceae</taxon>
        <taxon>Kitasatospora</taxon>
    </lineage>
</organism>
<dbReference type="PROSITE" id="PS50112">
    <property type="entry name" value="PAS"/>
    <property type="match status" value="1"/>
</dbReference>
<feature type="domain" description="PAS" evidence="2">
    <location>
        <begin position="1"/>
        <end position="61"/>
    </location>
</feature>
<dbReference type="InterPro" id="IPR036890">
    <property type="entry name" value="HATPase_C_sf"/>
</dbReference>
<dbReference type="PANTHER" id="PTHR43156:SF2">
    <property type="entry name" value="STAGE II SPORULATION PROTEIN E"/>
    <property type="match status" value="1"/>
</dbReference>
<dbReference type="Pfam" id="PF07228">
    <property type="entry name" value="SpoIIE"/>
    <property type="match status" value="1"/>
</dbReference>
<sequence>MSQPSPIAALDGQGTVVAWSPTAQRLTGLTEAEALGRRVPEILALGAGALTEALTEALNGGLTIRSLPGGDRRRWGVWPSGESAVRVRPAVDAAFTQSPIGLHLIGADLRILRVNKAACAMRGLPEDSILGRPLQEVFARYEPTAVERAVRDVLATGEPVLDLLVRGTPPADPGHEHAFAISLFRLENTDTHAMSVVAEAVDVTPRERNRERLALLHRAHEHIGRSLDAVRCAHELVEVAVPDLAGAAVVALFDAPVASGDPSDLPGLRCVAATGDGEDMPTVGTALAPELFAQVLTDRVPHVDHPAAGGRVLTLPLLVRDALLGVVRLRHLHPRRPFDEAAVRLLADIAAYTALCIDNAQHYEHAHATALALHGSDPGSLPAGRGAVETAQRYLPTGQGAGAWFDIIPLSGARVALTVGQVHGGGPEATAAMGQLRSAIHALAGLDLDPHDLLARLHDTTRRLGAERQAVGDTRKLTATCAYAVHDPVAKRCTVARAGRQSLIVLLPDGTWNDRPLPETSPLGEDGPPFAAEEFPFPPATTVVLLSGPGPAGPGILRRLRADLADRPAAAQDVLDRLPADQAAVLLARTRALDPADVATWDIDPELTAVAAARRLTTGQLAHWGLKDLEFAAELTVSELVTNAIRHGTPPIRLRLVRNPTARTLTCEISDASPAAPHLRHARAGDEGGRGLFISGELSDSWGVRWSAEGKTVWTETEFGT</sequence>
<evidence type="ECO:0000256" key="1">
    <source>
        <dbReference type="ARBA" id="ARBA00022801"/>
    </source>
</evidence>
<dbReference type="InterPro" id="IPR035965">
    <property type="entry name" value="PAS-like_dom_sf"/>
</dbReference>
<dbReference type="InterPro" id="IPR052016">
    <property type="entry name" value="Bact_Sigma-Reg"/>
</dbReference>
<dbReference type="EMBL" id="CP108482">
    <property type="protein sequence ID" value="WUS54893.1"/>
    <property type="molecule type" value="Genomic_DNA"/>
</dbReference>
<dbReference type="Pfam" id="PF08448">
    <property type="entry name" value="PAS_4"/>
    <property type="match status" value="2"/>
</dbReference>
<dbReference type="Gene3D" id="3.30.450.20">
    <property type="entry name" value="PAS domain"/>
    <property type="match status" value="2"/>
</dbReference>
<dbReference type="InterPro" id="IPR003594">
    <property type="entry name" value="HATPase_dom"/>
</dbReference>
<dbReference type="InterPro" id="IPR013656">
    <property type="entry name" value="PAS_4"/>
</dbReference>
<dbReference type="NCBIfam" id="TIGR00229">
    <property type="entry name" value="sensory_box"/>
    <property type="match status" value="1"/>
</dbReference>
<accession>A0ABZ1W238</accession>
<dbReference type="InterPro" id="IPR029016">
    <property type="entry name" value="GAF-like_dom_sf"/>
</dbReference>
<keyword evidence="4" id="KW-1185">Reference proteome</keyword>
<dbReference type="Gene3D" id="3.30.565.10">
    <property type="entry name" value="Histidine kinase-like ATPase, C-terminal domain"/>
    <property type="match status" value="1"/>
</dbReference>
<evidence type="ECO:0000313" key="4">
    <source>
        <dbReference type="Proteomes" id="UP001432014"/>
    </source>
</evidence>